<sequence length="109" mass="11899">MVKIDDLEVKYKVWLAKDGKPVIGSGGASLLKAILETGSINAAANALGYSYSFAWTYLKKIEQRTGLKVVEKTRGGEEKGGATLTPEGKRLLELYLRAEEAVRKALENI</sequence>
<feature type="domain" description="HTH lysR-type" evidence="1">
    <location>
        <begin position="30"/>
        <end position="89"/>
    </location>
</feature>
<organism evidence="2 3">
    <name type="scientific">Infirmifilum uzonense</name>
    <dbReference type="NCBI Taxonomy" id="1550241"/>
    <lineage>
        <taxon>Archaea</taxon>
        <taxon>Thermoproteota</taxon>
        <taxon>Thermoprotei</taxon>
        <taxon>Thermofilales</taxon>
        <taxon>Thermofilaceae</taxon>
        <taxon>Infirmifilum</taxon>
    </lineage>
</organism>
<dbReference type="GeneID" id="25401349"/>
<keyword evidence="3" id="KW-1185">Reference proteome</keyword>
<dbReference type="PATRIC" id="fig|1550241.5.peg.835"/>
<dbReference type="PANTHER" id="PTHR30432">
    <property type="entry name" value="TRANSCRIPTIONAL REGULATOR MODE"/>
    <property type="match status" value="1"/>
</dbReference>
<reference evidence="2 3" key="1">
    <citation type="journal article" date="2015" name="Stand. Genomic Sci.">
        <title>Complete genome sequence of and proposal of Thermofilum uzonense sp. nov. a novel hyperthermophilic crenarchaeon and emended description of the genus Thermofilum.</title>
        <authorList>
            <person name="Toshchakov S.V."/>
            <person name="Korzhenkov A.A."/>
            <person name="Samarov N.I."/>
            <person name="Mazunin I.O."/>
            <person name="Mozhey O.I."/>
            <person name="Shmyr I.S."/>
            <person name="Derbikova K.S."/>
            <person name="Taranov E.A."/>
            <person name="Dominova I.N."/>
            <person name="Bonch-Osmolovskaya E.A."/>
            <person name="Patrushev M.V."/>
            <person name="Podosokorskaya O.A."/>
            <person name="Kublanov I.V."/>
        </authorList>
    </citation>
    <scope>NUCLEOTIDE SEQUENCE [LARGE SCALE GENOMIC DNA]</scope>
    <source>
        <strain evidence="2 3">1807-2</strain>
    </source>
</reference>
<dbReference type="Pfam" id="PF00126">
    <property type="entry name" value="HTH_1"/>
    <property type="match status" value="1"/>
</dbReference>
<evidence type="ECO:0000313" key="3">
    <source>
        <dbReference type="Proteomes" id="UP000067434"/>
    </source>
</evidence>
<evidence type="ECO:0000313" key="2">
    <source>
        <dbReference type="EMBL" id="AKG38601.1"/>
    </source>
</evidence>
<gene>
    <name evidence="2" type="ORF">MA03_03920</name>
</gene>
<dbReference type="RefSeq" id="WP_052884027.1">
    <property type="nucleotide sequence ID" value="NZ_CP009961.1"/>
</dbReference>
<dbReference type="InterPro" id="IPR036388">
    <property type="entry name" value="WH-like_DNA-bd_sf"/>
</dbReference>
<dbReference type="EMBL" id="CP009961">
    <property type="protein sequence ID" value="AKG38601.1"/>
    <property type="molecule type" value="Genomic_DNA"/>
</dbReference>
<dbReference type="STRING" id="1550241.MA03_03920"/>
<accession>A0A0F7CL11</accession>
<dbReference type="SUPFAM" id="SSF46785">
    <property type="entry name" value="Winged helix' DNA-binding domain"/>
    <property type="match status" value="1"/>
</dbReference>
<dbReference type="Proteomes" id="UP000067434">
    <property type="component" value="Chromosome"/>
</dbReference>
<evidence type="ECO:0000259" key="1">
    <source>
        <dbReference type="Pfam" id="PF00126"/>
    </source>
</evidence>
<dbReference type="AlphaFoldDB" id="A0A0F7CL11"/>
<dbReference type="PANTHER" id="PTHR30432:SF1">
    <property type="entry name" value="DNA-BINDING TRANSCRIPTIONAL DUAL REGULATOR MODE"/>
    <property type="match status" value="1"/>
</dbReference>
<protein>
    <submittedName>
        <fullName evidence="2">ModE family transcriptional regulator</fullName>
    </submittedName>
</protein>
<dbReference type="KEGG" id="thf:MA03_03920"/>
<dbReference type="InterPro" id="IPR000847">
    <property type="entry name" value="LysR_HTH_N"/>
</dbReference>
<dbReference type="InterPro" id="IPR051815">
    <property type="entry name" value="Molybdate_resp_trans_reg"/>
</dbReference>
<dbReference type="InterPro" id="IPR036390">
    <property type="entry name" value="WH_DNA-bd_sf"/>
</dbReference>
<proteinExistence type="predicted"/>
<dbReference type="Gene3D" id="1.10.10.10">
    <property type="entry name" value="Winged helix-like DNA-binding domain superfamily/Winged helix DNA-binding domain"/>
    <property type="match status" value="1"/>
</dbReference>
<name>A0A0F7CL11_9CREN</name>
<dbReference type="HOGENOM" id="CLU_125440_3_0_2"/>
<dbReference type="GO" id="GO:0003700">
    <property type="term" value="F:DNA-binding transcription factor activity"/>
    <property type="evidence" value="ECO:0007669"/>
    <property type="project" value="InterPro"/>
</dbReference>